<gene>
    <name evidence="2" type="ORF">DCC39_01660</name>
</gene>
<dbReference type="InterPro" id="IPR030395">
    <property type="entry name" value="GP_PDE_dom"/>
</dbReference>
<dbReference type="Proteomes" id="UP000245998">
    <property type="component" value="Unassembled WGS sequence"/>
</dbReference>
<reference evidence="2 3" key="1">
    <citation type="submission" date="2018-04" db="EMBL/GenBank/DDBJ databases">
        <title>Camelliibacillus theae gen. nov., sp. nov., isolated from Pu'er tea.</title>
        <authorList>
            <person name="Niu L."/>
        </authorList>
    </citation>
    <scope>NUCLEOTIDE SEQUENCE [LARGE SCALE GENOMIC DNA]</scope>
    <source>
        <strain evidence="2 3">T8</strain>
    </source>
</reference>
<dbReference type="InterPro" id="IPR017946">
    <property type="entry name" value="PLC-like_Pdiesterase_TIM-brl"/>
</dbReference>
<evidence type="ECO:0000313" key="3">
    <source>
        <dbReference type="Proteomes" id="UP000245998"/>
    </source>
</evidence>
<dbReference type="GO" id="GO:0008081">
    <property type="term" value="F:phosphoric diester hydrolase activity"/>
    <property type="evidence" value="ECO:0007669"/>
    <property type="project" value="InterPro"/>
</dbReference>
<evidence type="ECO:0000313" key="2">
    <source>
        <dbReference type="EMBL" id="PWA13183.1"/>
    </source>
</evidence>
<dbReference type="EMBL" id="QCZG01000002">
    <property type="protein sequence ID" value="PWA13183.1"/>
    <property type="molecule type" value="Genomic_DNA"/>
</dbReference>
<dbReference type="OrthoDB" id="384721at2"/>
<proteinExistence type="predicted"/>
<sequence>MTLIFAHRGASRDCPENTMSAFKKAYELGADGIELDVQLSKDNVPVIIHDPTLNRTTNGKGKVRNKTVSELKFLDAGSWFSSAYQSERIPTLDEFLIWAKPKDLIVNIELKINKEDHLLIEKVHEVITFHRMANRVIISSFSREALLEMKKINPDYKIGFIYKKSRKVKPWLAAAEMQLDAVHPHYKNVTRKYMKSMHKHNIKVRPYTINHVKVMKKLMRWNVDSMITDDPKTALLLRGGLHEKFIQKIRLAVKGSFFKT</sequence>
<comment type="caution">
    <text evidence="2">The sequence shown here is derived from an EMBL/GenBank/DDBJ whole genome shotgun (WGS) entry which is preliminary data.</text>
</comment>
<dbReference type="RefSeq" id="WP_116553144.1">
    <property type="nucleotide sequence ID" value="NZ_QCZG01000002.1"/>
</dbReference>
<accession>A0A2U1K815</accession>
<dbReference type="Pfam" id="PF03009">
    <property type="entry name" value="GDPD"/>
    <property type="match status" value="1"/>
</dbReference>
<dbReference type="GO" id="GO:0006629">
    <property type="term" value="P:lipid metabolic process"/>
    <property type="evidence" value="ECO:0007669"/>
    <property type="project" value="InterPro"/>
</dbReference>
<evidence type="ECO:0000259" key="1">
    <source>
        <dbReference type="PROSITE" id="PS51704"/>
    </source>
</evidence>
<dbReference type="AlphaFoldDB" id="A0A2U1K815"/>
<dbReference type="PROSITE" id="PS50007">
    <property type="entry name" value="PIPLC_X_DOMAIN"/>
    <property type="match status" value="1"/>
</dbReference>
<dbReference type="PANTHER" id="PTHR46211:SF1">
    <property type="entry name" value="GLYCEROPHOSPHODIESTER PHOSPHODIESTERASE, CYTOPLASMIC"/>
    <property type="match status" value="1"/>
</dbReference>
<name>A0A2U1K815_9BACI</name>
<protein>
    <recommendedName>
        <fullName evidence="1">GP-PDE domain-containing protein</fullName>
    </recommendedName>
</protein>
<keyword evidence="3" id="KW-1185">Reference proteome</keyword>
<dbReference type="SUPFAM" id="SSF51695">
    <property type="entry name" value="PLC-like phosphodiesterases"/>
    <property type="match status" value="1"/>
</dbReference>
<dbReference type="PANTHER" id="PTHR46211">
    <property type="entry name" value="GLYCEROPHOSPHORYL DIESTER PHOSPHODIESTERASE"/>
    <property type="match status" value="1"/>
</dbReference>
<dbReference type="Gene3D" id="3.20.20.190">
    <property type="entry name" value="Phosphatidylinositol (PI) phosphodiesterase"/>
    <property type="match status" value="1"/>
</dbReference>
<dbReference type="PROSITE" id="PS51704">
    <property type="entry name" value="GP_PDE"/>
    <property type="match status" value="1"/>
</dbReference>
<feature type="domain" description="GP-PDE" evidence="1">
    <location>
        <begin position="2"/>
        <end position="238"/>
    </location>
</feature>
<dbReference type="CDD" id="cd08563">
    <property type="entry name" value="GDPD_TtGDE_like"/>
    <property type="match status" value="1"/>
</dbReference>
<organism evidence="2 3">
    <name type="scientific">Pueribacillus theae</name>
    <dbReference type="NCBI Taxonomy" id="2171751"/>
    <lineage>
        <taxon>Bacteria</taxon>
        <taxon>Bacillati</taxon>
        <taxon>Bacillota</taxon>
        <taxon>Bacilli</taxon>
        <taxon>Bacillales</taxon>
        <taxon>Bacillaceae</taxon>
        <taxon>Pueribacillus</taxon>
    </lineage>
</organism>